<evidence type="ECO:0000313" key="3">
    <source>
        <dbReference type="Proteomes" id="UP000299102"/>
    </source>
</evidence>
<feature type="region of interest" description="Disordered" evidence="1">
    <location>
        <begin position="106"/>
        <end position="129"/>
    </location>
</feature>
<proteinExistence type="predicted"/>
<dbReference type="EMBL" id="BGZK01001017">
    <property type="protein sequence ID" value="GBP68596.1"/>
    <property type="molecule type" value="Genomic_DNA"/>
</dbReference>
<keyword evidence="3" id="KW-1185">Reference proteome</keyword>
<comment type="caution">
    <text evidence="2">The sequence shown here is derived from an EMBL/GenBank/DDBJ whole genome shotgun (WGS) entry which is preliminary data.</text>
</comment>
<dbReference type="Proteomes" id="UP000299102">
    <property type="component" value="Unassembled WGS sequence"/>
</dbReference>
<reference evidence="2 3" key="1">
    <citation type="journal article" date="2019" name="Commun. Biol.">
        <title>The bagworm genome reveals a unique fibroin gene that provides high tensile strength.</title>
        <authorList>
            <person name="Kono N."/>
            <person name="Nakamura H."/>
            <person name="Ohtoshi R."/>
            <person name="Tomita M."/>
            <person name="Numata K."/>
            <person name="Arakawa K."/>
        </authorList>
    </citation>
    <scope>NUCLEOTIDE SEQUENCE [LARGE SCALE GENOMIC DNA]</scope>
</reference>
<protein>
    <submittedName>
        <fullName evidence="2">Uncharacterized protein</fullName>
    </submittedName>
</protein>
<dbReference type="AlphaFoldDB" id="A0A4C1XYB6"/>
<organism evidence="2 3">
    <name type="scientific">Eumeta variegata</name>
    <name type="common">Bagworm moth</name>
    <name type="synonym">Eumeta japonica</name>
    <dbReference type="NCBI Taxonomy" id="151549"/>
    <lineage>
        <taxon>Eukaryota</taxon>
        <taxon>Metazoa</taxon>
        <taxon>Ecdysozoa</taxon>
        <taxon>Arthropoda</taxon>
        <taxon>Hexapoda</taxon>
        <taxon>Insecta</taxon>
        <taxon>Pterygota</taxon>
        <taxon>Neoptera</taxon>
        <taxon>Endopterygota</taxon>
        <taxon>Lepidoptera</taxon>
        <taxon>Glossata</taxon>
        <taxon>Ditrysia</taxon>
        <taxon>Tineoidea</taxon>
        <taxon>Psychidae</taxon>
        <taxon>Oiketicinae</taxon>
        <taxon>Eumeta</taxon>
    </lineage>
</organism>
<feature type="region of interest" description="Disordered" evidence="1">
    <location>
        <begin position="48"/>
        <end position="75"/>
    </location>
</feature>
<evidence type="ECO:0000256" key="1">
    <source>
        <dbReference type="SAM" id="MobiDB-lite"/>
    </source>
</evidence>
<feature type="compositionally biased region" description="Polar residues" evidence="1">
    <location>
        <begin position="52"/>
        <end position="65"/>
    </location>
</feature>
<gene>
    <name evidence="2" type="ORF">EVAR_83684_1</name>
</gene>
<name>A0A4C1XYB6_EUMVA</name>
<accession>A0A4C1XYB6</accession>
<evidence type="ECO:0000313" key="2">
    <source>
        <dbReference type="EMBL" id="GBP68596.1"/>
    </source>
</evidence>
<sequence length="129" mass="13881">MDSQSEIEIQHLKVSKSRAGIGTETKNEIGSRTEFGIEIRIKSASGIGVGNRTETGIESGNQIGTDSGPFNIKPRKGEAAGRKLVEYKLQFRYVGELSVYQCNKSSTGREVGLRGARSTSGTARDSKVS</sequence>